<evidence type="ECO:0000313" key="6">
    <source>
        <dbReference type="EMBL" id="NER28402.1"/>
    </source>
</evidence>
<accession>A0A6B3NCS9</accession>
<feature type="domain" description="DUF1400" evidence="4">
    <location>
        <begin position="53"/>
        <end position="175"/>
    </location>
</feature>
<evidence type="ECO:0000259" key="4">
    <source>
        <dbReference type="Pfam" id="PF07176"/>
    </source>
</evidence>
<dbReference type="InterPro" id="IPR029058">
    <property type="entry name" value="AB_hydrolase_fold"/>
</dbReference>
<gene>
    <name evidence="6" type="ORF">F6J89_12395</name>
</gene>
<dbReference type="Pfam" id="PF07176">
    <property type="entry name" value="DUF1400"/>
    <property type="match status" value="1"/>
</dbReference>
<dbReference type="PANTHER" id="PTHR10272:SF13">
    <property type="entry name" value="POLY(ETHYLENE TEREPHTHALATE) HYDROLASE"/>
    <property type="match status" value="1"/>
</dbReference>
<dbReference type="GO" id="GO:0016042">
    <property type="term" value="P:lipid catabolic process"/>
    <property type="evidence" value="ECO:0007669"/>
    <property type="project" value="UniProtKB-KW"/>
</dbReference>
<dbReference type="EMBL" id="JAAHFQ010000208">
    <property type="protein sequence ID" value="NER28402.1"/>
    <property type="molecule type" value="Genomic_DNA"/>
</dbReference>
<evidence type="ECO:0000256" key="1">
    <source>
        <dbReference type="ARBA" id="ARBA00022801"/>
    </source>
</evidence>
<comment type="caution">
    <text evidence="6">The sequence shown here is derived from an EMBL/GenBank/DDBJ whole genome shotgun (WGS) entry which is preliminary data.</text>
</comment>
<proteinExistence type="predicted"/>
<reference evidence="6" key="1">
    <citation type="submission" date="2019-11" db="EMBL/GenBank/DDBJ databases">
        <title>Genomic insights into an expanded diversity of filamentous marine cyanobacteria reveals the extraordinary biosynthetic potential of Moorea and Okeania.</title>
        <authorList>
            <person name="Ferreira Leao T."/>
            <person name="Wang M."/>
            <person name="Moss N."/>
            <person name="Da Silva R."/>
            <person name="Sanders J."/>
            <person name="Nurk S."/>
            <person name="Gurevich A."/>
            <person name="Humphrey G."/>
            <person name="Reher R."/>
            <person name="Zhu Q."/>
            <person name="Belda-Ferre P."/>
            <person name="Glukhov E."/>
            <person name="Rex R."/>
            <person name="Dorrestein P.C."/>
            <person name="Knight R."/>
            <person name="Pevzner P."/>
            <person name="Gerwick W.H."/>
            <person name="Gerwick L."/>
        </authorList>
    </citation>
    <scope>NUCLEOTIDE SEQUENCE</scope>
    <source>
        <strain evidence="6">SIO1C4</strain>
    </source>
</reference>
<dbReference type="Gene3D" id="3.40.50.1820">
    <property type="entry name" value="alpha/beta hydrolase"/>
    <property type="match status" value="1"/>
</dbReference>
<dbReference type="InterPro" id="IPR010802">
    <property type="entry name" value="DUF1400"/>
</dbReference>
<keyword evidence="3" id="KW-0443">Lipid metabolism</keyword>
<dbReference type="Pfam" id="PF12697">
    <property type="entry name" value="Abhydrolase_6"/>
    <property type="match status" value="1"/>
</dbReference>
<sequence>MKFQFNWSGGRGSRQAHTEQLVSFRNRIVLSSKSSLCTLLVALWWGIAAPVSAAERLTLRLGPFEQSVSIADLEKFAETGEMTKGLKPYSRLLTPQVRQLLVRRLQIDPNMTEKFVNDLLNSPDGARLLKRIGRVLPDSSLEQLQAALFLAARQANGLSVLSFLQAYPEDSVVVDATSMAAIALQLNSSYLQSLAIGPMLERELTVAESSDLPLDFDPAETGSEYVRERTLRLRDRPRGRTILVDLYWSRHSDGPLVVLSHGFGSDRKFLRYIGRHLASHGLTVASLEHPGSNFNWINGVSISGNPGDLVPASEFIERPKDVSFMLDQLAKLNYRYGSLKGKLNTKQVSVIGHSFGGYTALALAGGELDLESLRQFCQNRSPIGRSPADWFQCAATELPDEYFGLQDRRVAQVIALNAMTGRLFGSRGLARVKTPTLILTGTEDAITPSVDNHLRPFTQLGGSKYLLAAIGGTHLSVTDKGNLNDAMARSTLVKERVGEEVDPLRQLLKGVSLAFIKQLTPEAKTYEPFLKPAYAQSFSTPTLSLRLSTQLPPTMASWFQVLALPQQRVALRLPKLSNFSLNAIKSNFSPSANAMPRLDRHTGKLNRVFTELLENYEIKSDHPLV</sequence>
<keyword evidence="2" id="KW-0442">Lipid degradation</keyword>
<protein>
    <submittedName>
        <fullName evidence="6">Alpha/beta hydrolase</fullName>
    </submittedName>
</protein>
<evidence type="ECO:0000256" key="2">
    <source>
        <dbReference type="ARBA" id="ARBA00022963"/>
    </source>
</evidence>
<evidence type="ECO:0000259" key="5">
    <source>
        <dbReference type="Pfam" id="PF12697"/>
    </source>
</evidence>
<dbReference type="PANTHER" id="PTHR10272">
    <property type="entry name" value="PLATELET-ACTIVATING FACTOR ACETYLHYDROLASE"/>
    <property type="match status" value="1"/>
</dbReference>
<feature type="domain" description="AB hydrolase-1" evidence="5">
    <location>
        <begin position="257"/>
        <end position="455"/>
    </location>
</feature>
<evidence type="ECO:0000256" key="3">
    <source>
        <dbReference type="ARBA" id="ARBA00023098"/>
    </source>
</evidence>
<organism evidence="6">
    <name type="scientific">Symploca sp. SIO1C4</name>
    <dbReference type="NCBI Taxonomy" id="2607765"/>
    <lineage>
        <taxon>Bacteria</taxon>
        <taxon>Bacillati</taxon>
        <taxon>Cyanobacteriota</taxon>
        <taxon>Cyanophyceae</taxon>
        <taxon>Coleofasciculales</taxon>
        <taxon>Coleofasciculaceae</taxon>
        <taxon>Symploca</taxon>
    </lineage>
</organism>
<dbReference type="InterPro" id="IPR000073">
    <property type="entry name" value="AB_hydrolase_1"/>
</dbReference>
<keyword evidence="1 6" id="KW-0378">Hydrolase</keyword>
<name>A0A6B3NCS9_9CYAN</name>
<dbReference type="GO" id="GO:0003847">
    <property type="term" value="F:1-alkyl-2-acetylglycerophosphocholine esterase activity"/>
    <property type="evidence" value="ECO:0007669"/>
    <property type="project" value="TreeGrafter"/>
</dbReference>
<dbReference type="AlphaFoldDB" id="A0A6B3NCS9"/>
<dbReference type="SUPFAM" id="SSF53474">
    <property type="entry name" value="alpha/beta-Hydrolases"/>
    <property type="match status" value="1"/>
</dbReference>